<comment type="caution">
    <text evidence="1">The sequence shown here is derived from an EMBL/GenBank/DDBJ whole genome shotgun (WGS) entry which is preliminary data.</text>
</comment>
<dbReference type="AlphaFoldDB" id="A0A2M9CJ99"/>
<dbReference type="EMBL" id="PGFF01000001">
    <property type="protein sequence ID" value="PJJ71981.1"/>
    <property type="molecule type" value="Genomic_DNA"/>
</dbReference>
<gene>
    <name evidence="1" type="ORF">CLV46_1541</name>
</gene>
<proteinExistence type="predicted"/>
<accession>A0A2M9CJ99</accession>
<evidence type="ECO:0000313" key="1">
    <source>
        <dbReference type="EMBL" id="PJJ71981.1"/>
    </source>
</evidence>
<evidence type="ECO:0000313" key="2">
    <source>
        <dbReference type="Proteomes" id="UP000228758"/>
    </source>
</evidence>
<reference evidence="1 2" key="1">
    <citation type="submission" date="2017-11" db="EMBL/GenBank/DDBJ databases">
        <title>Genomic Encyclopedia of Archaeal and Bacterial Type Strains, Phase II (KMG-II): From Individual Species to Whole Genera.</title>
        <authorList>
            <person name="Goeker M."/>
        </authorList>
    </citation>
    <scope>NUCLEOTIDE SEQUENCE [LARGE SCALE GENOMIC DNA]</scope>
    <source>
        <strain evidence="1 2">DSM 27393</strain>
    </source>
</reference>
<organism evidence="1 2">
    <name type="scientific">Diaminobutyricimonas aerilata</name>
    <dbReference type="NCBI Taxonomy" id="1162967"/>
    <lineage>
        <taxon>Bacteria</taxon>
        <taxon>Bacillati</taxon>
        <taxon>Actinomycetota</taxon>
        <taxon>Actinomycetes</taxon>
        <taxon>Micrococcales</taxon>
        <taxon>Microbacteriaceae</taxon>
        <taxon>Diaminobutyricimonas</taxon>
    </lineage>
</organism>
<protein>
    <submittedName>
        <fullName evidence="1">Uncharacterized protein</fullName>
    </submittedName>
</protein>
<dbReference type="RefSeq" id="WP_100364225.1">
    <property type="nucleotide sequence ID" value="NZ_PGFF01000001.1"/>
</dbReference>
<name>A0A2M9CJ99_9MICO</name>
<dbReference type="Proteomes" id="UP000228758">
    <property type="component" value="Unassembled WGS sequence"/>
</dbReference>
<sequence>MEHVLALLVAVPLVICLSGPPVLQGSHARQACEQLDPDRPAEAVATVRWQVDPFPHWVCHIDEQEPADLGWWVR</sequence>
<keyword evidence="2" id="KW-1185">Reference proteome</keyword>